<keyword evidence="2" id="KW-1185">Reference proteome</keyword>
<evidence type="ECO:0000313" key="1">
    <source>
        <dbReference type="EMBL" id="KAG8070923.1"/>
    </source>
</evidence>
<evidence type="ECO:0000313" key="2">
    <source>
        <dbReference type="Proteomes" id="UP000729402"/>
    </source>
</evidence>
<organism evidence="1 2">
    <name type="scientific">Zizania palustris</name>
    <name type="common">Northern wild rice</name>
    <dbReference type="NCBI Taxonomy" id="103762"/>
    <lineage>
        <taxon>Eukaryota</taxon>
        <taxon>Viridiplantae</taxon>
        <taxon>Streptophyta</taxon>
        <taxon>Embryophyta</taxon>
        <taxon>Tracheophyta</taxon>
        <taxon>Spermatophyta</taxon>
        <taxon>Magnoliopsida</taxon>
        <taxon>Liliopsida</taxon>
        <taxon>Poales</taxon>
        <taxon>Poaceae</taxon>
        <taxon>BOP clade</taxon>
        <taxon>Oryzoideae</taxon>
        <taxon>Oryzeae</taxon>
        <taxon>Zizaniinae</taxon>
        <taxon>Zizania</taxon>
    </lineage>
</organism>
<name>A0A8J5W1M9_ZIZPA</name>
<reference evidence="1" key="1">
    <citation type="journal article" date="2021" name="bioRxiv">
        <title>Whole Genome Assembly and Annotation of Northern Wild Rice, Zizania palustris L., Supports a Whole Genome Duplication in the Zizania Genus.</title>
        <authorList>
            <person name="Haas M."/>
            <person name="Kono T."/>
            <person name="Macchietto M."/>
            <person name="Millas R."/>
            <person name="McGilp L."/>
            <person name="Shao M."/>
            <person name="Duquette J."/>
            <person name="Hirsch C.N."/>
            <person name="Kimball J."/>
        </authorList>
    </citation>
    <scope>NUCLEOTIDE SEQUENCE</scope>
    <source>
        <tissue evidence="1">Fresh leaf tissue</tissue>
    </source>
</reference>
<protein>
    <submittedName>
        <fullName evidence="1">Uncharacterized protein</fullName>
    </submittedName>
</protein>
<dbReference type="EMBL" id="JAAALK010000283">
    <property type="protein sequence ID" value="KAG8070923.1"/>
    <property type="molecule type" value="Genomic_DNA"/>
</dbReference>
<gene>
    <name evidence="1" type="ORF">GUJ93_ZPchr0006g43826</name>
</gene>
<accession>A0A8J5W1M9</accession>
<dbReference type="AlphaFoldDB" id="A0A8J5W1M9"/>
<comment type="caution">
    <text evidence="1">The sequence shown here is derived from an EMBL/GenBank/DDBJ whole genome shotgun (WGS) entry which is preliminary data.</text>
</comment>
<proteinExistence type="predicted"/>
<sequence>MLEAKAKPRALEARGIPRIVSDATSVEAAEEESKSATWRRLSEPLFPVAEPNMTVSVEDAERDHLEVVVKVQVRLRMDMDSCSGRRRASDPSSLSIPRWQRNNLTFLAEDIATLRGGGGEG</sequence>
<reference evidence="1" key="2">
    <citation type="submission" date="2021-02" db="EMBL/GenBank/DDBJ databases">
        <authorList>
            <person name="Kimball J.A."/>
            <person name="Haas M.W."/>
            <person name="Macchietto M."/>
            <person name="Kono T."/>
            <person name="Duquette J."/>
            <person name="Shao M."/>
        </authorList>
    </citation>
    <scope>NUCLEOTIDE SEQUENCE</scope>
    <source>
        <tissue evidence="1">Fresh leaf tissue</tissue>
    </source>
</reference>
<dbReference type="Proteomes" id="UP000729402">
    <property type="component" value="Unassembled WGS sequence"/>
</dbReference>